<feature type="binding site" evidence="11">
    <location>
        <position position="50"/>
    </location>
    <ligand>
        <name>substrate</name>
    </ligand>
</feature>
<dbReference type="GO" id="GO:0005524">
    <property type="term" value="F:ATP binding"/>
    <property type="evidence" value="ECO:0007669"/>
    <property type="project" value="UniProtKB-UniRule"/>
</dbReference>
<comment type="subunit">
    <text evidence="11">Monomer.</text>
</comment>
<dbReference type="UniPathway" id="UPA00053">
    <property type="reaction ID" value="UER00088"/>
</dbReference>
<name>A0A4P7QHL7_9CORY</name>
<dbReference type="PANTHER" id="PTHR21087:SF16">
    <property type="entry name" value="SHIKIMATE KINASE 1, CHLOROPLASTIC"/>
    <property type="match status" value="1"/>
</dbReference>
<dbReference type="SUPFAM" id="SSF52540">
    <property type="entry name" value="P-loop containing nucleoside triphosphate hydrolases"/>
    <property type="match status" value="1"/>
</dbReference>
<sequence length="184" mass="19863">MTAPDAVASQDPVKRVSRPRVVLVGPPGAGKSTIGRRLSRALNCGLVDSDQLIEEAEGRTCGEVFSQEGEPRFREIEANHVALALQSDGVVSLGGGAVLTESTRDLLHHHTVVLIDVSAEEGVRRTAEENTRPVLASADPLTHYAALIEERAPFYREVADYRARTDGRSPQQVVADILGFLETL</sequence>
<comment type="catalytic activity">
    <reaction evidence="10 11">
        <text>shikimate + ATP = 3-phosphoshikimate + ADP + H(+)</text>
        <dbReference type="Rhea" id="RHEA:13121"/>
        <dbReference type="ChEBI" id="CHEBI:15378"/>
        <dbReference type="ChEBI" id="CHEBI:30616"/>
        <dbReference type="ChEBI" id="CHEBI:36208"/>
        <dbReference type="ChEBI" id="CHEBI:145989"/>
        <dbReference type="ChEBI" id="CHEBI:456216"/>
        <dbReference type="EC" id="2.7.1.71"/>
    </reaction>
</comment>
<keyword evidence="4 11" id="KW-0028">Amino-acid biosynthesis</keyword>
<proteinExistence type="inferred from homology"/>
<keyword evidence="5 11" id="KW-0808">Transferase</keyword>
<dbReference type="CDD" id="cd00464">
    <property type="entry name" value="SK"/>
    <property type="match status" value="1"/>
</dbReference>
<dbReference type="GO" id="GO:0008652">
    <property type="term" value="P:amino acid biosynthetic process"/>
    <property type="evidence" value="ECO:0007669"/>
    <property type="project" value="UniProtKB-KW"/>
</dbReference>
<dbReference type="InterPro" id="IPR027417">
    <property type="entry name" value="P-loop_NTPase"/>
</dbReference>
<feature type="binding site" evidence="11">
    <location>
        <position position="151"/>
    </location>
    <ligand>
        <name>substrate</name>
    </ligand>
</feature>
<feature type="binding site" evidence="11">
    <location>
        <position position="32"/>
    </location>
    <ligand>
        <name>Mg(2+)</name>
        <dbReference type="ChEBI" id="CHEBI:18420"/>
    </ligand>
</feature>
<evidence type="ECO:0000256" key="2">
    <source>
        <dbReference type="ARBA" id="ARBA00006997"/>
    </source>
</evidence>
<dbReference type="GO" id="GO:0005829">
    <property type="term" value="C:cytosol"/>
    <property type="evidence" value="ECO:0007669"/>
    <property type="project" value="TreeGrafter"/>
</dbReference>
<dbReference type="Pfam" id="PF01202">
    <property type="entry name" value="SKI"/>
    <property type="match status" value="1"/>
</dbReference>
<keyword evidence="11" id="KW-0479">Metal-binding</keyword>
<keyword evidence="7 11" id="KW-0418">Kinase</keyword>
<evidence type="ECO:0000256" key="6">
    <source>
        <dbReference type="ARBA" id="ARBA00022741"/>
    </source>
</evidence>
<keyword evidence="13" id="KW-1185">Reference proteome</keyword>
<comment type="similarity">
    <text evidence="2 11">Belongs to the shikimate kinase family.</text>
</comment>
<organism evidence="12 13">
    <name type="scientific">Corynebacterium endometrii</name>
    <dbReference type="NCBI Taxonomy" id="2488819"/>
    <lineage>
        <taxon>Bacteria</taxon>
        <taxon>Bacillati</taxon>
        <taxon>Actinomycetota</taxon>
        <taxon>Actinomycetes</taxon>
        <taxon>Mycobacteriales</taxon>
        <taxon>Corynebacteriaceae</taxon>
        <taxon>Corynebacterium</taxon>
    </lineage>
</organism>
<dbReference type="EMBL" id="CP039247">
    <property type="protein sequence ID" value="QCB28526.1"/>
    <property type="molecule type" value="Genomic_DNA"/>
</dbReference>
<dbReference type="GO" id="GO:0009423">
    <property type="term" value="P:chorismate biosynthetic process"/>
    <property type="evidence" value="ECO:0007669"/>
    <property type="project" value="UniProtKB-UniRule"/>
</dbReference>
<keyword evidence="6 11" id="KW-0547">Nucleotide-binding</keyword>
<keyword evidence="11" id="KW-0963">Cytoplasm</keyword>
<evidence type="ECO:0000256" key="8">
    <source>
        <dbReference type="ARBA" id="ARBA00022840"/>
    </source>
</evidence>
<evidence type="ECO:0000256" key="7">
    <source>
        <dbReference type="ARBA" id="ARBA00022777"/>
    </source>
</evidence>
<comment type="subcellular location">
    <subcellularLocation>
        <location evidence="11">Cytoplasm</location>
    </subcellularLocation>
</comment>
<feature type="binding site" evidence="11">
    <location>
        <position position="74"/>
    </location>
    <ligand>
        <name>substrate</name>
    </ligand>
</feature>
<dbReference type="GO" id="GO:0004765">
    <property type="term" value="F:shikimate kinase activity"/>
    <property type="evidence" value="ECO:0007669"/>
    <property type="project" value="UniProtKB-UniRule"/>
</dbReference>
<dbReference type="AlphaFoldDB" id="A0A4P7QHL7"/>
<comment type="cofactor">
    <cofactor evidence="11">
        <name>Mg(2+)</name>
        <dbReference type="ChEBI" id="CHEBI:18420"/>
    </cofactor>
    <text evidence="11">Binds 1 Mg(2+) ion per subunit.</text>
</comment>
<feature type="binding site" evidence="11">
    <location>
        <position position="95"/>
    </location>
    <ligand>
        <name>substrate</name>
    </ligand>
</feature>
<dbReference type="GO" id="GO:0000287">
    <property type="term" value="F:magnesium ion binding"/>
    <property type="evidence" value="ECO:0007669"/>
    <property type="project" value="UniProtKB-UniRule"/>
</dbReference>
<dbReference type="EC" id="2.7.1.71" evidence="3 11"/>
<evidence type="ECO:0000256" key="5">
    <source>
        <dbReference type="ARBA" id="ARBA00022679"/>
    </source>
</evidence>
<dbReference type="RefSeq" id="WP_136141256.1">
    <property type="nucleotide sequence ID" value="NZ_CP039247.1"/>
</dbReference>
<keyword evidence="9 11" id="KW-0057">Aromatic amino acid biosynthesis</keyword>
<dbReference type="Gene3D" id="3.40.50.300">
    <property type="entry name" value="P-loop containing nucleotide triphosphate hydrolases"/>
    <property type="match status" value="1"/>
</dbReference>
<dbReference type="HAMAP" id="MF_00109">
    <property type="entry name" value="Shikimate_kinase"/>
    <property type="match status" value="1"/>
</dbReference>
<gene>
    <name evidence="11 12" type="primary">aroK</name>
    <name evidence="12" type="ORF">CENDO_06235</name>
</gene>
<reference evidence="12 13" key="1">
    <citation type="submission" date="2019-04" db="EMBL/GenBank/DDBJ databases">
        <title>Corynebacterium endometrii sp. nov., isolated from the uterus of a cow with endometritis.</title>
        <authorList>
            <person name="Ballas P."/>
            <person name="Ruckert C."/>
            <person name="Wagener K."/>
            <person name="Drillich M."/>
            <person name="Kaempfer P."/>
            <person name="Busse H.-J."/>
            <person name="Ehling-Schulz M."/>
        </authorList>
    </citation>
    <scope>NUCLEOTIDE SEQUENCE [LARGE SCALE GENOMIC DNA]</scope>
    <source>
        <strain evidence="12 13">LMM-1653</strain>
    </source>
</reference>
<evidence type="ECO:0000313" key="12">
    <source>
        <dbReference type="EMBL" id="QCB28526.1"/>
    </source>
</evidence>
<evidence type="ECO:0000256" key="3">
    <source>
        <dbReference type="ARBA" id="ARBA00012154"/>
    </source>
</evidence>
<feature type="binding site" evidence="11">
    <location>
        <position position="168"/>
    </location>
    <ligand>
        <name>ATP</name>
        <dbReference type="ChEBI" id="CHEBI:30616"/>
    </ligand>
</feature>
<dbReference type="GO" id="GO:0009073">
    <property type="term" value="P:aromatic amino acid family biosynthetic process"/>
    <property type="evidence" value="ECO:0007669"/>
    <property type="project" value="UniProtKB-KW"/>
</dbReference>
<evidence type="ECO:0000256" key="1">
    <source>
        <dbReference type="ARBA" id="ARBA00004842"/>
    </source>
</evidence>
<dbReference type="InterPro" id="IPR023000">
    <property type="entry name" value="Shikimate_kinase_CS"/>
</dbReference>
<evidence type="ECO:0000256" key="10">
    <source>
        <dbReference type="ARBA" id="ARBA00048567"/>
    </source>
</evidence>
<evidence type="ECO:0000256" key="11">
    <source>
        <dbReference type="HAMAP-Rule" id="MF_00109"/>
    </source>
</evidence>
<dbReference type="PRINTS" id="PR01100">
    <property type="entry name" value="SHIKIMTKNASE"/>
</dbReference>
<dbReference type="PROSITE" id="PS01128">
    <property type="entry name" value="SHIKIMATE_KINASE"/>
    <property type="match status" value="1"/>
</dbReference>
<dbReference type="Proteomes" id="UP000296352">
    <property type="component" value="Chromosome"/>
</dbReference>
<comment type="function">
    <text evidence="11">Catalyzes the specific phosphorylation of the 3-hydroxyl group of shikimic acid using ATP as a cosubstrate.</text>
</comment>
<comment type="pathway">
    <text evidence="1 11">Metabolic intermediate biosynthesis; chorismate biosynthesis; chorismate from D-erythrose 4-phosphate and phosphoenolpyruvate: step 5/7.</text>
</comment>
<protein>
    <recommendedName>
        <fullName evidence="3 11">Shikimate kinase</fullName>
        <shortName evidence="11">SK</shortName>
        <ecNumber evidence="3 11">2.7.1.71</ecNumber>
    </recommendedName>
</protein>
<accession>A0A4P7QHL7</accession>
<feature type="binding site" evidence="11">
    <location>
        <position position="132"/>
    </location>
    <ligand>
        <name>ATP</name>
        <dbReference type="ChEBI" id="CHEBI:30616"/>
    </ligand>
</feature>
<dbReference type="InterPro" id="IPR031322">
    <property type="entry name" value="Shikimate/glucono_kinase"/>
</dbReference>
<keyword evidence="8 11" id="KW-0067">ATP-binding</keyword>
<keyword evidence="11" id="KW-0460">Magnesium</keyword>
<evidence type="ECO:0000256" key="9">
    <source>
        <dbReference type="ARBA" id="ARBA00023141"/>
    </source>
</evidence>
<dbReference type="KEGG" id="cee:CENDO_06235"/>
<evidence type="ECO:0000313" key="13">
    <source>
        <dbReference type="Proteomes" id="UP000296352"/>
    </source>
</evidence>
<feature type="binding site" evidence="11">
    <location>
        <begin position="28"/>
        <end position="33"/>
    </location>
    <ligand>
        <name>ATP</name>
        <dbReference type="ChEBI" id="CHEBI:30616"/>
    </ligand>
</feature>
<dbReference type="PANTHER" id="PTHR21087">
    <property type="entry name" value="SHIKIMATE KINASE"/>
    <property type="match status" value="1"/>
</dbReference>
<dbReference type="InterPro" id="IPR000623">
    <property type="entry name" value="Shikimate_kinase/TSH1"/>
</dbReference>
<dbReference type="OrthoDB" id="9800332at2"/>
<evidence type="ECO:0000256" key="4">
    <source>
        <dbReference type="ARBA" id="ARBA00022605"/>
    </source>
</evidence>